<proteinExistence type="inferred from homology"/>
<evidence type="ECO:0000256" key="2">
    <source>
        <dbReference type="ARBA" id="ARBA00006856"/>
    </source>
</evidence>
<dbReference type="OrthoDB" id="1924287at2759"/>
<dbReference type="FunFam" id="1.25.40.180:FF:000004">
    <property type="entry name" value="pre-mRNA-splicing factor CWC22 homolog"/>
    <property type="match status" value="1"/>
</dbReference>
<dbReference type="Proteomes" id="UP000276133">
    <property type="component" value="Unassembled WGS sequence"/>
</dbReference>
<gene>
    <name evidence="8" type="ORF">BpHYR1_035918</name>
</gene>
<evidence type="ECO:0000313" key="8">
    <source>
        <dbReference type="EMBL" id="RNA13990.1"/>
    </source>
</evidence>
<dbReference type="GO" id="GO:0003723">
    <property type="term" value="F:RNA binding"/>
    <property type="evidence" value="ECO:0007669"/>
    <property type="project" value="InterPro"/>
</dbReference>
<dbReference type="PANTHER" id="PTHR18034">
    <property type="entry name" value="CELL CYCLE CONTROL PROTEIN CWF22-RELATED"/>
    <property type="match status" value="1"/>
</dbReference>
<dbReference type="InterPro" id="IPR003891">
    <property type="entry name" value="Initiation_fac_eIF4g_MI"/>
</dbReference>
<name>A0A3M7QRL4_BRAPC</name>
<evidence type="ECO:0000256" key="4">
    <source>
        <dbReference type="ARBA" id="ARBA00023187"/>
    </source>
</evidence>
<protein>
    <submittedName>
        <fullName evidence="8">Pre-mRNA-splicing factor CWC22-like protein</fullName>
    </submittedName>
</protein>
<dbReference type="InterPro" id="IPR016024">
    <property type="entry name" value="ARM-type_fold"/>
</dbReference>
<dbReference type="STRING" id="10195.A0A3M7QRL4"/>
<reference evidence="8 9" key="1">
    <citation type="journal article" date="2018" name="Sci. Rep.">
        <title>Genomic signatures of local adaptation to the degree of environmental predictability in rotifers.</title>
        <authorList>
            <person name="Franch-Gras L."/>
            <person name="Hahn C."/>
            <person name="Garcia-Roger E.M."/>
            <person name="Carmona M.J."/>
            <person name="Serra M."/>
            <person name="Gomez A."/>
        </authorList>
    </citation>
    <scope>NUCLEOTIDE SEQUENCE [LARGE SCALE GENOMIC DNA]</scope>
    <source>
        <strain evidence="8">HYR1</strain>
    </source>
</reference>
<comment type="similarity">
    <text evidence="2">Belongs to the CWC22 family.</text>
</comment>
<sequence>MSTESTNLDSPEAKKQQSVIKSTSIGVYVPPAKLKLLQEAISDKSGAEYQRLSWEALKKSIHGLVNKINIPNISQVVRELFKENIIRGRGLLCRSVMQAQLFSPTFTNVYSSLMAIINMKFPQIGELLLRRLIIQFKTSYKQNRKEQCISTCRFIAHLINQNVAHEILALQILTLLLENPTNHSVEVAIGLLKECGKKLSMESPKSLHALFESLRNILNEQNEMVDDKRIQYMIEVMFAIRKDDFKDYPVVLKELDLVEESEQYTHFLSLDDEDLDVQSGLNIFKYDVDYEENEKKYNILKREILDESDSDESGSSDGEDSGDEQEEPENEETEEKKEDDQMIIDETETNLVALRRTIYLTIQSSLDFQECAHKLLKMNIKKNQEMELCQMILDSCAQQRTYERFFGLLAQRFCELKKEYVEHFEEIFKQQYETCHRLETVKLRNVSKLLSHLLYTDSISWGVFECVHLNEDETTSSSRVFLKNLLLDLSEHLGIVKLKERFSDLTLQEFFAGLFPRDNPRHTRFSINFFTSIGLGALTDDLREHLKSAPKLMQPMVLDNSDLDKSRSDKEEKKRFNFYYFGNPSFSKEITFQSDNDSICLLTFRTLTEIDTPNLK</sequence>
<dbReference type="PROSITE" id="PS51366">
    <property type="entry name" value="MI"/>
    <property type="match status" value="1"/>
</dbReference>
<evidence type="ECO:0000256" key="5">
    <source>
        <dbReference type="ARBA" id="ARBA00023242"/>
    </source>
</evidence>
<dbReference type="InterPro" id="IPR003890">
    <property type="entry name" value="MIF4G-like_typ-3"/>
</dbReference>
<keyword evidence="9" id="KW-1185">Reference proteome</keyword>
<dbReference type="GO" id="GO:0000398">
    <property type="term" value="P:mRNA splicing, via spliceosome"/>
    <property type="evidence" value="ECO:0007669"/>
    <property type="project" value="TreeGrafter"/>
</dbReference>
<dbReference type="AlphaFoldDB" id="A0A3M7QRL4"/>
<keyword evidence="3" id="KW-0507">mRNA processing</keyword>
<dbReference type="SMART" id="SM00544">
    <property type="entry name" value="MA3"/>
    <property type="match status" value="1"/>
</dbReference>
<evidence type="ECO:0000256" key="6">
    <source>
        <dbReference type="SAM" id="MobiDB-lite"/>
    </source>
</evidence>
<organism evidence="8 9">
    <name type="scientific">Brachionus plicatilis</name>
    <name type="common">Marine rotifer</name>
    <name type="synonym">Brachionus muelleri</name>
    <dbReference type="NCBI Taxonomy" id="10195"/>
    <lineage>
        <taxon>Eukaryota</taxon>
        <taxon>Metazoa</taxon>
        <taxon>Spiralia</taxon>
        <taxon>Gnathifera</taxon>
        <taxon>Rotifera</taxon>
        <taxon>Eurotatoria</taxon>
        <taxon>Monogononta</taxon>
        <taxon>Pseudotrocha</taxon>
        <taxon>Ploima</taxon>
        <taxon>Brachionidae</taxon>
        <taxon>Brachionus</taxon>
    </lineage>
</organism>
<feature type="domain" description="MI" evidence="7">
    <location>
        <begin position="353"/>
        <end position="469"/>
    </location>
</feature>
<dbReference type="SUPFAM" id="SSF48371">
    <property type="entry name" value="ARM repeat"/>
    <property type="match status" value="1"/>
</dbReference>
<dbReference type="Pfam" id="PF02847">
    <property type="entry name" value="MA3"/>
    <property type="match status" value="1"/>
</dbReference>
<feature type="region of interest" description="Disordered" evidence="6">
    <location>
        <begin position="301"/>
        <end position="343"/>
    </location>
</feature>
<comment type="caution">
    <text evidence="8">The sequence shown here is derived from an EMBL/GenBank/DDBJ whole genome shotgun (WGS) entry which is preliminary data.</text>
</comment>
<dbReference type="PANTHER" id="PTHR18034:SF3">
    <property type="entry name" value="PRE-MRNA-SPLICING FACTOR CWC22 HOMOLOG"/>
    <property type="match status" value="1"/>
</dbReference>
<feature type="compositionally biased region" description="Acidic residues" evidence="6">
    <location>
        <begin position="306"/>
        <end position="333"/>
    </location>
</feature>
<dbReference type="GO" id="GO:0071013">
    <property type="term" value="C:catalytic step 2 spliceosome"/>
    <property type="evidence" value="ECO:0007669"/>
    <property type="project" value="TreeGrafter"/>
</dbReference>
<keyword evidence="4" id="KW-0508">mRNA splicing</keyword>
<dbReference type="Gene3D" id="1.25.40.180">
    <property type="match status" value="1"/>
</dbReference>
<evidence type="ECO:0000256" key="3">
    <source>
        <dbReference type="ARBA" id="ARBA00022664"/>
    </source>
</evidence>
<dbReference type="EMBL" id="REGN01005278">
    <property type="protein sequence ID" value="RNA13990.1"/>
    <property type="molecule type" value="Genomic_DNA"/>
</dbReference>
<dbReference type="InterPro" id="IPR050781">
    <property type="entry name" value="CWC22_splicing_factor"/>
</dbReference>
<evidence type="ECO:0000313" key="9">
    <source>
        <dbReference type="Proteomes" id="UP000276133"/>
    </source>
</evidence>
<dbReference type="GO" id="GO:0016607">
    <property type="term" value="C:nuclear speck"/>
    <property type="evidence" value="ECO:0007669"/>
    <property type="project" value="UniProtKB-SubCell"/>
</dbReference>
<accession>A0A3M7QRL4</accession>
<evidence type="ECO:0000259" key="7">
    <source>
        <dbReference type="PROSITE" id="PS51366"/>
    </source>
</evidence>
<keyword evidence="5" id="KW-0539">Nucleus</keyword>
<comment type="subcellular location">
    <subcellularLocation>
        <location evidence="1">Nucleus speckle</location>
    </subcellularLocation>
</comment>
<evidence type="ECO:0000256" key="1">
    <source>
        <dbReference type="ARBA" id="ARBA00004324"/>
    </source>
</evidence>
<dbReference type="SMART" id="SM00543">
    <property type="entry name" value="MIF4G"/>
    <property type="match status" value="1"/>
</dbReference>